<evidence type="ECO:0000256" key="1">
    <source>
        <dbReference type="SAM" id="MobiDB-lite"/>
    </source>
</evidence>
<reference evidence="3 4" key="1">
    <citation type="submission" date="2024-03" db="EMBL/GenBank/DDBJ databases">
        <title>The genome assembly and annotation of the cricket Gryllus longicercus Weissman &amp; Gray.</title>
        <authorList>
            <person name="Szrajer S."/>
            <person name="Gray D."/>
            <person name="Ylla G."/>
        </authorList>
    </citation>
    <scope>NUCLEOTIDE SEQUENCE [LARGE SCALE GENOMIC DNA]</scope>
    <source>
        <strain evidence="3">DAG 2021-001</strain>
        <tissue evidence="3">Whole body minus gut</tissue>
    </source>
</reference>
<evidence type="ECO:0008006" key="5">
    <source>
        <dbReference type="Google" id="ProtNLM"/>
    </source>
</evidence>
<keyword evidence="2" id="KW-0732">Signal</keyword>
<feature type="chain" id="PRO_5042845806" description="Accessory gland protein" evidence="2">
    <location>
        <begin position="33"/>
        <end position="78"/>
    </location>
</feature>
<dbReference type="Proteomes" id="UP001378592">
    <property type="component" value="Unassembled WGS sequence"/>
</dbReference>
<keyword evidence="4" id="KW-1185">Reference proteome</keyword>
<protein>
    <recommendedName>
        <fullName evidence="5">Accessory gland protein</fullName>
    </recommendedName>
</protein>
<evidence type="ECO:0000256" key="2">
    <source>
        <dbReference type="SAM" id="SignalP"/>
    </source>
</evidence>
<dbReference type="AlphaFoldDB" id="A0AAN9YZJ9"/>
<feature type="signal peptide" evidence="2">
    <location>
        <begin position="1"/>
        <end position="32"/>
    </location>
</feature>
<sequence length="78" mass="7753">MTGPTGSAGSPGARAGALVVFRLASLLAVAAAAGAGSNISILSDQLDFSTRYNSNERPPGGRYPSLPAGGARRDGHRG</sequence>
<organism evidence="3 4">
    <name type="scientific">Gryllus longicercus</name>
    <dbReference type="NCBI Taxonomy" id="2509291"/>
    <lineage>
        <taxon>Eukaryota</taxon>
        <taxon>Metazoa</taxon>
        <taxon>Ecdysozoa</taxon>
        <taxon>Arthropoda</taxon>
        <taxon>Hexapoda</taxon>
        <taxon>Insecta</taxon>
        <taxon>Pterygota</taxon>
        <taxon>Neoptera</taxon>
        <taxon>Polyneoptera</taxon>
        <taxon>Orthoptera</taxon>
        <taxon>Ensifera</taxon>
        <taxon>Gryllidea</taxon>
        <taxon>Grylloidea</taxon>
        <taxon>Gryllidae</taxon>
        <taxon>Gryllinae</taxon>
        <taxon>Gryllus</taxon>
    </lineage>
</organism>
<gene>
    <name evidence="3" type="ORF">R5R35_013455</name>
</gene>
<evidence type="ECO:0000313" key="4">
    <source>
        <dbReference type="Proteomes" id="UP001378592"/>
    </source>
</evidence>
<accession>A0AAN9YZJ9</accession>
<name>A0AAN9YZJ9_9ORTH</name>
<dbReference type="EMBL" id="JAZDUA010000439">
    <property type="protein sequence ID" value="KAK7792625.1"/>
    <property type="molecule type" value="Genomic_DNA"/>
</dbReference>
<proteinExistence type="predicted"/>
<comment type="caution">
    <text evidence="3">The sequence shown here is derived from an EMBL/GenBank/DDBJ whole genome shotgun (WGS) entry which is preliminary data.</text>
</comment>
<evidence type="ECO:0000313" key="3">
    <source>
        <dbReference type="EMBL" id="KAK7792625.1"/>
    </source>
</evidence>
<feature type="region of interest" description="Disordered" evidence="1">
    <location>
        <begin position="50"/>
        <end position="78"/>
    </location>
</feature>